<evidence type="ECO:0000313" key="5">
    <source>
        <dbReference type="Proteomes" id="UP000053411"/>
    </source>
</evidence>
<evidence type="ECO:0000256" key="2">
    <source>
        <dbReference type="ARBA" id="ARBA00015560"/>
    </source>
</evidence>
<dbReference type="Pfam" id="PF07938">
    <property type="entry name" value="Fungal_lectin"/>
    <property type="match status" value="1"/>
</dbReference>
<proteinExistence type="inferred from homology"/>
<name>A0A0D2KCV9_9EURO</name>
<protein>
    <recommendedName>
        <fullName evidence="2">Fucose-specific lectin</fullName>
    </recommendedName>
</protein>
<dbReference type="OrthoDB" id="5317079at2759"/>
<dbReference type="VEuPathDB" id="FungiDB:Z520_00645"/>
<evidence type="ECO:0000313" key="4">
    <source>
        <dbReference type="EMBL" id="KIY03953.1"/>
    </source>
</evidence>
<dbReference type="InterPro" id="IPR012475">
    <property type="entry name" value="Fungal_lectin"/>
</dbReference>
<dbReference type="RefSeq" id="XP_016638075.1">
    <property type="nucleotide sequence ID" value="XM_016771165.1"/>
</dbReference>
<organism evidence="4 5">
    <name type="scientific">Fonsecaea multimorphosa CBS 102226</name>
    <dbReference type="NCBI Taxonomy" id="1442371"/>
    <lineage>
        <taxon>Eukaryota</taxon>
        <taxon>Fungi</taxon>
        <taxon>Dikarya</taxon>
        <taxon>Ascomycota</taxon>
        <taxon>Pezizomycotina</taxon>
        <taxon>Eurotiomycetes</taxon>
        <taxon>Chaetothyriomycetidae</taxon>
        <taxon>Chaetothyriales</taxon>
        <taxon>Herpotrichiellaceae</taxon>
        <taxon>Fonsecaea</taxon>
    </lineage>
</organism>
<dbReference type="Proteomes" id="UP000053411">
    <property type="component" value="Unassembled WGS sequence"/>
</dbReference>
<dbReference type="GeneID" id="27706391"/>
<accession>A0A0D2KCV9</accession>
<keyword evidence="3" id="KW-0430">Lectin</keyword>
<reference evidence="4 5" key="1">
    <citation type="submission" date="2015-01" db="EMBL/GenBank/DDBJ databases">
        <title>The Genome Sequence of Fonsecaea multimorphosa CBS 102226.</title>
        <authorList>
            <consortium name="The Broad Institute Genomics Platform"/>
            <person name="Cuomo C."/>
            <person name="de Hoog S."/>
            <person name="Gorbushina A."/>
            <person name="Stielow B."/>
            <person name="Teixiera M."/>
            <person name="Abouelleil A."/>
            <person name="Chapman S.B."/>
            <person name="Priest M."/>
            <person name="Young S.K."/>
            <person name="Wortman J."/>
            <person name="Nusbaum C."/>
            <person name="Birren B."/>
        </authorList>
    </citation>
    <scope>NUCLEOTIDE SEQUENCE [LARGE SCALE GENOMIC DNA]</scope>
    <source>
        <strain evidence="4 5">CBS 102226</strain>
    </source>
</reference>
<keyword evidence="5" id="KW-1185">Reference proteome</keyword>
<dbReference type="EMBL" id="KN848062">
    <property type="protein sequence ID" value="KIY03953.1"/>
    <property type="molecule type" value="Genomic_DNA"/>
</dbReference>
<evidence type="ECO:0000256" key="3">
    <source>
        <dbReference type="ARBA" id="ARBA00022734"/>
    </source>
</evidence>
<dbReference type="AlphaFoldDB" id="A0A0D2KCV9"/>
<evidence type="ECO:0000256" key="1">
    <source>
        <dbReference type="ARBA" id="ARBA00009042"/>
    </source>
</evidence>
<comment type="similarity">
    <text evidence="1">Belongs to the fungal fucose-specific lectin family.</text>
</comment>
<dbReference type="Gene3D" id="2.120.10.70">
    <property type="entry name" value="Fucose-specific lectin"/>
    <property type="match status" value="1"/>
</dbReference>
<gene>
    <name evidence="4" type="ORF">Z520_00645</name>
</gene>
<dbReference type="GO" id="GO:0030246">
    <property type="term" value="F:carbohydrate binding"/>
    <property type="evidence" value="ECO:0007669"/>
    <property type="project" value="UniProtKB-KW"/>
</dbReference>
<sequence length="167" mass="18603">MSTKKLIASAQGSDAHSNVFFRDDMSGNIRVYISQEEGEVEAAEAKNYSQDFIVVDGTRIKVTSPDMGALAWQSQNDGVSHTRLYYADANNTLQELCLDSGNANWFRGSLGSTVTVQCMQDTPIDVHINYAYNQLKVYSYGPDNTTTPTVTWTTLNLTNWQTKLISR</sequence>